<dbReference type="EMBL" id="BMTP01000019">
    <property type="protein sequence ID" value="GGU61359.1"/>
    <property type="molecule type" value="Genomic_DNA"/>
</dbReference>
<evidence type="ECO:0000313" key="2">
    <source>
        <dbReference type="Proteomes" id="UP000636661"/>
    </source>
</evidence>
<reference evidence="1" key="2">
    <citation type="submission" date="2020-09" db="EMBL/GenBank/DDBJ databases">
        <authorList>
            <person name="Sun Q."/>
            <person name="Ohkuma M."/>
        </authorList>
    </citation>
    <scope>NUCLEOTIDE SEQUENCE</scope>
    <source>
        <strain evidence="1">JCM 4391</strain>
    </source>
</reference>
<protein>
    <submittedName>
        <fullName evidence="1">Uncharacterized protein</fullName>
    </submittedName>
</protein>
<reference evidence="1" key="1">
    <citation type="journal article" date="2014" name="Int. J. Syst. Evol. Microbiol.">
        <title>Complete genome sequence of Corynebacterium casei LMG S-19264T (=DSM 44701T), isolated from a smear-ripened cheese.</title>
        <authorList>
            <consortium name="US DOE Joint Genome Institute (JGI-PGF)"/>
            <person name="Walter F."/>
            <person name="Albersmeier A."/>
            <person name="Kalinowski J."/>
            <person name="Ruckert C."/>
        </authorList>
    </citation>
    <scope>NUCLEOTIDE SEQUENCE</scope>
    <source>
        <strain evidence="1">JCM 4391</strain>
    </source>
</reference>
<accession>A0A918I499</accession>
<gene>
    <name evidence="1" type="ORF">GCM10010274_57790</name>
</gene>
<keyword evidence="2" id="KW-1185">Reference proteome</keyword>
<proteinExistence type="predicted"/>
<comment type="caution">
    <text evidence="1">The sequence shown here is derived from an EMBL/GenBank/DDBJ whole genome shotgun (WGS) entry which is preliminary data.</text>
</comment>
<sequence>MLRGELEPIGRLDPAELFLREPRSYLTAVRLRQPSRGLRSQPSAISVDHSGTVHTLLARHRIFLSPDACLQVIAGQPLGSYAITLASTARVHLFEARDFSFGPQAFTENEVDFKLSWWPMGEAIAAAEDNRFLLPAGPLALMLAERGHSELFGTTDR</sequence>
<dbReference type="Proteomes" id="UP000636661">
    <property type="component" value="Unassembled WGS sequence"/>
</dbReference>
<dbReference type="AlphaFoldDB" id="A0A918I499"/>
<organism evidence="1 2">
    <name type="scientific">Streptomyces lavendofoliae</name>
    <dbReference type="NCBI Taxonomy" id="67314"/>
    <lineage>
        <taxon>Bacteria</taxon>
        <taxon>Bacillati</taxon>
        <taxon>Actinomycetota</taxon>
        <taxon>Actinomycetes</taxon>
        <taxon>Kitasatosporales</taxon>
        <taxon>Streptomycetaceae</taxon>
        <taxon>Streptomyces</taxon>
    </lineage>
</organism>
<name>A0A918I499_9ACTN</name>
<evidence type="ECO:0000313" key="1">
    <source>
        <dbReference type="EMBL" id="GGU61359.1"/>
    </source>
</evidence>